<protein>
    <recommendedName>
        <fullName evidence="6">Alpha-2-macroglobulin receptor-associated protein</fullName>
    </recommendedName>
</protein>
<dbReference type="InterPro" id="IPR009066">
    <property type="entry name" value="MG_RAP_rcpt_1"/>
</dbReference>
<organism evidence="4 5">
    <name type="scientific">Larinioides sclopetarius</name>
    <dbReference type="NCBI Taxonomy" id="280406"/>
    <lineage>
        <taxon>Eukaryota</taxon>
        <taxon>Metazoa</taxon>
        <taxon>Ecdysozoa</taxon>
        <taxon>Arthropoda</taxon>
        <taxon>Chelicerata</taxon>
        <taxon>Arachnida</taxon>
        <taxon>Araneae</taxon>
        <taxon>Araneomorphae</taxon>
        <taxon>Entelegynae</taxon>
        <taxon>Araneoidea</taxon>
        <taxon>Araneidae</taxon>
        <taxon>Larinioides</taxon>
    </lineage>
</organism>
<evidence type="ECO:0000313" key="4">
    <source>
        <dbReference type="EMBL" id="CAL1272127.1"/>
    </source>
</evidence>
<dbReference type="EMBL" id="CAXIEN010000058">
    <property type="protein sequence ID" value="CAL1272127.1"/>
    <property type="molecule type" value="Genomic_DNA"/>
</dbReference>
<evidence type="ECO:0000313" key="5">
    <source>
        <dbReference type="Proteomes" id="UP001497382"/>
    </source>
</evidence>
<keyword evidence="1" id="KW-0732">Signal</keyword>
<dbReference type="PANTHER" id="PTHR16560:SF2">
    <property type="entry name" value="ALPHA-2-MACROGLOBULIN RECEPTOR-ASSOCIATED PROTEIN"/>
    <property type="match status" value="1"/>
</dbReference>
<dbReference type="PANTHER" id="PTHR16560">
    <property type="entry name" value="ALPHA-2-MACROGLOBULIN RECEPTOR-ASSOCIATED PROTEIN"/>
    <property type="match status" value="1"/>
</dbReference>
<dbReference type="InterPro" id="IPR038003">
    <property type="entry name" value="A2-macroglobuin_RAP"/>
</dbReference>
<dbReference type="GO" id="GO:0008201">
    <property type="term" value="F:heparin binding"/>
    <property type="evidence" value="ECO:0007669"/>
    <property type="project" value="InterPro"/>
</dbReference>
<dbReference type="AlphaFoldDB" id="A0AAV1ZK64"/>
<dbReference type="GO" id="GO:0005783">
    <property type="term" value="C:endoplasmic reticulum"/>
    <property type="evidence" value="ECO:0007669"/>
    <property type="project" value="InterPro"/>
</dbReference>
<gene>
    <name evidence="4" type="ORF">LARSCL_LOCUS6201</name>
</gene>
<sequence length="338" mass="39680">MILMRIVFILIFCSFCYCNKYSEKMNSLDYQKLISVENPFRMQKLNLVWGKAVKKLPAEKLKSLFTDLKFQDKEELSLKKRKAEGLDKEGLKEGLVLASFKAILEKYNLQEEFKALQDAALLQKPQAEVLGDAFMKSVFKDKKLNKLWLKAEQQGFSDDELKTLKEEFQHHQNKIDQYYQMINQLHSKDSDDKQDNVVEHILQSEVGDKPWKSDNPHQVLKEKHSQLKAGYEYLNSKIFPDIKSTEFEEPQVNSLWEMAKNASFSPEELESLKNELHHFEHRVKKLKTLTALELEHDDSNIVDEPAAKRNKRLKEYGYKVEKIQKDITGRILQKHTEL</sequence>
<evidence type="ECO:0000256" key="1">
    <source>
        <dbReference type="SAM" id="SignalP"/>
    </source>
</evidence>
<dbReference type="Pfam" id="PF06400">
    <property type="entry name" value="Alpha-2-MRAP_N"/>
    <property type="match status" value="1"/>
</dbReference>
<feature type="chain" id="PRO_5043483324" description="Alpha-2-macroglobulin receptor-associated protein" evidence="1">
    <location>
        <begin position="19"/>
        <end position="338"/>
    </location>
</feature>
<name>A0AAV1ZK64_9ARAC</name>
<dbReference type="InterPro" id="IPR036744">
    <property type="entry name" value="RAP_sf"/>
</dbReference>
<accession>A0AAV1ZK64</accession>
<feature type="domain" description="Alpha-2-macroglobulin receptor-associated protein" evidence="2">
    <location>
        <begin position="18"/>
        <end position="119"/>
    </location>
</feature>
<keyword evidence="5" id="KW-1185">Reference proteome</keyword>
<dbReference type="Gene3D" id="1.20.81.10">
    <property type="entry name" value="RAP domain"/>
    <property type="match status" value="3"/>
</dbReference>
<dbReference type="SUPFAM" id="SSF47045">
    <property type="entry name" value="RAP domain-like"/>
    <property type="match status" value="3"/>
</dbReference>
<feature type="domain" description="Alpha-2-macroglobulin RAP C-terminal" evidence="3">
    <location>
        <begin position="138"/>
        <end position="338"/>
    </location>
</feature>
<comment type="caution">
    <text evidence="4">The sequence shown here is derived from an EMBL/GenBank/DDBJ whole genome shotgun (WGS) entry which is preliminary data.</text>
</comment>
<dbReference type="Pfam" id="PF06401">
    <property type="entry name" value="Alpha-2-MRAP_C"/>
    <property type="match status" value="1"/>
</dbReference>
<reference evidence="4 5" key="1">
    <citation type="submission" date="2024-04" db="EMBL/GenBank/DDBJ databases">
        <authorList>
            <person name="Rising A."/>
            <person name="Reimegard J."/>
            <person name="Sonavane S."/>
            <person name="Akerstrom W."/>
            <person name="Nylinder S."/>
            <person name="Hedman E."/>
            <person name="Kallberg Y."/>
        </authorList>
    </citation>
    <scope>NUCLEOTIDE SEQUENCE [LARGE SCALE GENOMIC DNA]</scope>
</reference>
<dbReference type="GO" id="GO:0048019">
    <property type="term" value="F:receptor antagonist activity"/>
    <property type="evidence" value="ECO:0007669"/>
    <property type="project" value="InterPro"/>
</dbReference>
<feature type="signal peptide" evidence="1">
    <location>
        <begin position="1"/>
        <end position="18"/>
    </location>
</feature>
<dbReference type="Proteomes" id="UP001497382">
    <property type="component" value="Unassembled WGS sequence"/>
</dbReference>
<evidence type="ECO:0000259" key="3">
    <source>
        <dbReference type="Pfam" id="PF06401"/>
    </source>
</evidence>
<evidence type="ECO:0000259" key="2">
    <source>
        <dbReference type="Pfam" id="PF06400"/>
    </source>
</evidence>
<dbReference type="GO" id="GO:0050750">
    <property type="term" value="F:low-density lipoprotein particle receptor binding"/>
    <property type="evidence" value="ECO:0007669"/>
    <property type="project" value="InterPro"/>
</dbReference>
<proteinExistence type="predicted"/>
<dbReference type="InterPro" id="IPR010483">
    <property type="entry name" value="Alpha_2_MRAP_C"/>
</dbReference>
<dbReference type="GO" id="GO:0048259">
    <property type="term" value="P:regulation of receptor-mediated endocytosis"/>
    <property type="evidence" value="ECO:0007669"/>
    <property type="project" value="TreeGrafter"/>
</dbReference>
<evidence type="ECO:0008006" key="6">
    <source>
        <dbReference type="Google" id="ProtNLM"/>
    </source>
</evidence>